<dbReference type="SMART" id="SM00793">
    <property type="entry name" value="AgrB"/>
    <property type="match status" value="1"/>
</dbReference>
<gene>
    <name evidence="8" type="primary">agrB_6</name>
    <name evidence="8" type="ORF">SDC9_69231</name>
</gene>
<feature type="transmembrane region" description="Helical" evidence="7">
    <location>
        <begin position="149"/>
        <end position="166"/>
    </location>
</feature>
<feature type="transmembrane region" description="Helical" evidence="7">
    <location>
        <begin position="73"/>
        <end position="95"/>
    </location>
</feature>
<feature type="transmembrane region" description="Helical" evidence="7">
    <location>
        <begin position="172"/>
        <end position="191"/>
    </location>
</feature>
<feature type="transmembrane region" description="Helical" evidence="7">
    <location>
        <begin position="25"/>
        <end position="52"/>
    </location>
</feature>
<evidence type="ECO:0000256" key="1">
    <source>
        <dbReference type="ARBA" id="ARBA00022475"/>
    </source>
</evidence>
<sequence>MEKLARKLANNISLSLGYDSEKEAVIAYGLIAIIQIVFTTLLVLLFGLLIGTPAEALIVCFSVSFLRKYSGGAHARTAEICTAFSVFYCITAAVIANKLLTVIYNPFIMTAAIIIIYLLSYIIVYKVAPVDSPNKPIRTEIKKKKMKKGSFIVLSIYFIISVLLLASGYKMFFSYGISLLFGVSWQIFTLTHTGAKFIDFINHMFTYNEKKS</sequence>
<protein>
    <submittedName>
        <fullName evidence="8">Accessory gene regulator protein B</fullName>
        <ecNumber evidence="8">3.4.-.-</ecNumber>
    </submittedName>
</protein>
<organism evidence="8">
    <name type="scientific">bioreactor metagenome</name>
    <dbReference type="NCBI Taxonomy" id="1076179"/>
    <lineage>
        <taxon>unclassified sequences</taxon>
        <taxon>metagenomes</taxon>
        <taxon>ecological metagenomes</taxon>
    </lineage>
</organism>
<accession>A0A644Y877</accession>
<feature type="transmembrane region" description="Helical" evidence="7">
    <location>
        <begin position="107"/>
        <end position="128"/>
    </location>
</feature>
<dbReference type="GO" id="GO:0006508">
    <property type="term" value="P:proteolysis"/>
    <property type="evidence" value="ECO:0007669"/>
    <property type="project" value="UniProtKB-KW"/>
</dbReference>
<reference evidence="8" key="1">
    <citation type="submission" date="2019-08" db="EMBL/GenBank/DDBJ databases">
        <authorList>
            <person name="Kucharzyk K."/>
            <person name="Murdoch R.W."/>
            <person name="Higgins S."/>
            <person name="Loffler F."/>
        </authorList>
    </citation>
    <scope>NUCLEOTIDE SEQUENCE</scope>
</reference>
<keyword evidence="1" id="KW-1003">Cell membrane</keyword>
<dbReference type="EC" id="3.4.-.-" evidence="8"/>
<dbReference type="GO" id="GO:0009372">
    <property type="term" value="P:quorum sensing"/>
    <property type="evidence" value="ECO:0007669"/>
    <property type="project" value="InterPro"/>
</dbReference>
<proteinExistence type="predicted"/>
<keyword evidence="5 7" id="KW-1133">Transmembrane helix</keyword>
<evidence type="ECO:0000256" key="5">
    <source>
        <dbReference type="ARBA" id="ARBA00022989"/>
    </source>
</evidence>
<dbReference type="Pfam" id="PF04647">
    <property type="entry name" value="AgrB"/>
    <property type="match status" value="1"/>
</dbReference>
<dbReference type="AlphaFoldDB" id="A0A644Y877"/>
<comment type="caution">
    <text evidence="8">The sequence shown here is derived from an EMBL/GenBank/DDBJ whole genome shotgun (WGS) entry which is preliminary data.</text>
</comment>
<name>A0A644Y877_9ZZZZ</name>
<dbReference type="GO" id="GO:0016020">
    <property type="term" value="C:membrane"/>
    <property type="evidence" value="ECO:0007669"/>
    <property type="project" value="InterPro"/>
</dbReference>
<dbReference type="EMBL" id="VSSQ01003882">
    <property type="protein sequence ID" value="MPM22773.1"/>
    <property type="molecule type" value="Genomic_DNA"/>
</dbReference>
<evidence type="ECO:0000256" key="3">
    <source>
        <dbReference type="ARBA" id="ARBA00022692"/>
    </source>
</evidence>
<keyword evidence="3 7" id="KW-0812">Transmembrane</keyword>
<keyword evidence="2" id="KW-0645">Protease</keyword>
<keyword evidence="6 7" id="KW-0472">Membrane</keyword>
<evidence type="ECO:0000313" key="8">
    <source>
        <dbReference type="EMBL" id="MPM22773.1"/>
    </source>
</evidence>
<evidence type="ECO:0000256" key="4">
    <source>
        <dbReference type="ARBA" id="ARBA00022801"/>
    </source>
</evidence>
<evidence type="ECO:0000256" key="2">
    <source>
        <dbReference type="ARBA" id="ARBA00022670"/>
    </source>
</evidence>
<evidence type="ECO:0000256" key="6">
    <source>
        <dbReference type="ARBA" id="ARBA00023136"/>
    </source>
</evidence>
<dbReference type="GO" id="GO:0008233">
    <property type="term" value="F:peptidase activity"/>
    <property type="evidence" value="ECO:0007669"/>
    <property type="project" value="UniProtKB-KW"/>
</dbReference>
<evidence type="ECO:0000256" key="7">
    <source>
        <dbReference type="SAM" id="Phobius"/>
    </source>
</evidence>
<dbReference type="InterPro" id="IPR006741">
    <property type="entry name" value="AgrB"/>
</dbReference>
<keyword evidence="4 8" id="KW-0378">Hydrolase</keyword>